<keyword evidence="2" id="KW-0812">Transmembrane</keyword>
<feature type="transmembrane region" description="Helical" evidence="2">
    <location>
        <begin position="57"/>
        <end position="80"/>
    </location>
</feature>
<dbReference type="AlphaFoldDB" id="A0AAE3YF54"/>
<evidence type="ECO:0000256" key="2">
    <source>
        <dbReference type="SAM" id="Phobius"/>
    </source>
</evidence>
<evidence type="ECO:0000313" key="3">
    <source>
        <dbReference type="EMBL" id="MDR6892095.1"/>
    </source>
</evidence>
<name>A0AAE3YF54_9MICC</name>
<feature type="compositionally biased region" description="Polar residues" evidence="1">
    <location>
        <begin position="1"/>
        <end position="11"/>
    </location>
</feature>
<keyword evidence="2" id="KW-1133">Transmembrane helix</keyword>
<proteinExistence type="predicted"/>
<evidence type="ECO:0000313" key="4">
    <source>
        <dbReference type="Proteomes" id="UP001247307"/>
    </source>
</evidence>
<keyword evidence="2" id="KW-0472">Membrane</keyword>
<gene>
    <name evidence="3" type="ORF">J2S35_001035</name>
</gene>
<keyword evidence="4" id="KW-1185">Reference proteome</keyword>
<dbReference type="Proteomes" id="UP001247307">
    <property type="component" value="Unassembled WGS sequence"/>
</dbReference>
<protein>
    <submittedName>
        <fullName evidence="3">Uncharacterized membrane protein YciS (DUF1049 family)</fullName>
    </submittedName>
</protein>
<organism evidence="3 4">
    <name type="scientific">Falsarthrobacter nasiphocae</name>
    <dbReference type="NCBI Taxonomy" id="189863"/>
    <lineage>
        <taxon>Bacteria</taxon>
        <taxon>Bacillati</taxon>
        <taxon>Actinomycetota</taxon>
        <taxon>Actinomycetes</taxon>
        <taxon>Micrococcales</taxon>
        <taxon>Micrococcaceae</taxon>
        <taxon>Falsarthrobacter</taxon>
    </lineage>
</organism>
<feature type="transmembrane region" description="Helical" evidence="2">
    <location>
        <begin position="160"/>
        <end position="178"/>
    </location>
</feature>
<accession>A0AAE3YF54</accession>
<evidence type="ECO:0000256" key="1">
    <source>
        <dbReference type="SAM" id="MobiDB-lite"/>
    </source>
</evidence>
<dbReference type="EMBL" id="JAVDUI010000001">
    <property type="protein sequence ID" value="MDR6892095.1"/>
    <property type="molecule type" value="Genomic_DNA"/>
</dbReference>
<feature type="transmembrane region" description="Helical" evidence="2">
    <location>
        <begin position="100"/>
        <end position="123"/>
    </location>
</feature>
<sequence length="193" mass="20064">MAHTPNESNGFPQAPQGGFNDGAQGAGQAPVAPAANGYGTNPAVAAAPKQHGLSVKLLIASLVLSLIANLVGLMGIDGAVDEAIRQNPEANVNRETFKSSLMVGAIIGLVLGLLINGLFVFFWAKGHGWARIVLTILAAFSLFGLFGTFANFAAMPIPSILSILTAIVFIAGVVIAWNKEITAWLQARKAAKF</sequence>
<feature type="compositionally biased region" description="Low complexity" evidence="1">
    <location>
        <begin position="22"/>
        <end position="31"/>
    </location>
</feature>
<comment type="caution">
    <text evidence="3">The sequence shown here is derived from an EMBL/GenBank/DDBJ whole genome shotgun (WGS) entry which is preliminary data.</text>
</comment>
<feature type="transmembrane region" description="Helical" evidence="2">
    <location>
        <begin position="132"/>
        <end position="154"/>
    </location>
</feature>
<dbReference type="RefSeq" id="WP_309850634.1">
    <property type="nucleotide sequence ID" value="NZ_BAAAIU010000005.1"/>
</dbReference>
<reference evidence="3" key="1">
    <citation type="submission" date="2023-07" db="EMBL/GenBank/DDBJ databases">
        <title>Sequencing the genomes of 1000 actinobacteria strains.</title>
        <authorList>
            <person name="Klenk H.-P."/>
        </authorList>
    </citation>
    <scope>NUCLEOTIDE SEQUENCE</scope>
    <source>
        <strain evidence="3">DSM 13988</strain>
    </source>
</reference>
<feature type="region of interest" description="Disordered" evidence="1">
    <location>
        <begin position="1"/>
        <end position="31"/>
    </location>
</feature>